<gene>
    <name evidence="2" type="ORF">FHR72_000328</name>
</gene>
<evidence type="ECO:0000313" key="3">
    <source>
        <dbReference type="Proteomes" id="UP000550501"/>
    </source>
</evidence>
<dbReference type="RefSeq" id="WP_183466155.1">
    <property type="nucleotide sequence ID" value="NZ_JACHVU010000001.1"/>
</dbReference>
<feature type="region of interest" description="Disordered" evidence="1">
    <location>
        <begin position="1"/>
        <end position="34"/>
    </location>
</feature>
<name>A0A839Q8E3_MYCIR</name>
<sequence>MTETAQEAVEDVAQGDRLLMTSEPAGPGREPMVPAYRRGTRLRKVIG</sequence>
<organism evidence="2 3">
    <name type="scientific">Mycolicibacterium iranicum</name>
    <name type="common">Mycobacterium iranicum</name>
    <dbReference type="NCBI Taxonomy" id="912594"/>
    <lineage>
        <taxon>Bacteria</taxon>
        <taxon>Bacillati</taxon>
        <taxon>Actinomycetota</taxon>
        <taxon>Actinomycetes</taxon>
        <taxon>Mycobacteriales</taxon>
        <taxon>Mycobacteriaceae</taxon>
        <taxon>Mycolicibacterium</taxon>
    </lineage>
</organism>
<protein>
    <submittedName>
        <fullName evidence="2">Uncharacterized protein</fullName>
    </submittedName>
</protein>
<evidence type="ECO:0000313" key="2">
    <source>
        <dbReference type="EMBL" id="MBB2988871.1"/>
    </source>
</evidence>
<evidence type="ECO:0000256" key="1">
    <source>
        <dbReference type="SAM" id="MobiDB-lite"/>
    </source>
</evidence>
<dbReference type="Proteomes" id="UP000550501">
    <property type="component" value="Unassembled WGS sequence"/>
</dbReference>
<dbReference type="AlphaFoldDB" id="A0A839Q8E3"/>
<proteinExistence type="predicted"/>
<reference evidence="2 3" key="1">
    <citation type="submission" date="2020-08" db="EMBL/GenBank/DDBJ databases">
        <title>The Agave Microbiome: Exploring the role of microbial communities in plant adaptations to desert environments.</title>
        <authorList>
            <person name="Partida-Martinez L.P."/>
        </authorList>
    </citation>
    <scope>NUCLEOTIDE SEQUENCE [LARGE SCALE GENOMIC DNA]</scope>
    <source>
        <strain evidence="2 3">AT2.18</strain>
    </source>
</reference>
<dbReference type="EMBL" id="JACHVU010000001">
    <property type="protein sequence ID" value="MBB2988871.1"/>
    <property type="molecule type" value="Genomic_DNA"/>
</dbReference>
<accession>A0A839Q8E3</accession>
<keyword evidence="3" id="KW-1185">Reference proteome</keyword>
<comment type="caution">
    <text evidence="2">The sequence shown here is derived from an EMBL/GenBank/DDBJ whole genome shotgun (WGS) entry which is preliminary data.</text>
</comment>